<dbReference type="PROSITE" id="PS52035">
    <property type="entry name" value="PEPTIDASE_M14"/>
    <property type="match status" value="1"/>
</dbReference>
<dbReference type="PROSITE" id="PS00132">
    <property type="entry name" value="CARBOXYPEPT_ZN_1"/>
    <property type="match status" value="1"/>
</dbReference>
<evidence type="ECO:0000256" key="7">
    <source>
        <dbReference type="ARBA" id="ARBA00022723"/>
    </source>
</evidence>
<keyword evidence="10" id="KW-0862">Zinc</keyword>
<proteinExistence type="inferred from homology"/>
<comment type="subcellular location">
    <subcellularLocation>
        <location evidence="3">Secreted</location>
    </subcellularLocation>
</comment>
<evidence type="ECO:0000256" key="3">
    <source>
        <dbReference type="ARBA" id="ARBA00004613"/>
    </source>
</evidence>
<dbReference type="SMART" id="SM00631">
    <property type="entry name" value="Zn_pept"/>
    <property type="match status" value="1"/>
</dbReference>
<dbReference type="GO" id="GO:0006508">
    <property type="term" value="P:proteolysis"/>
    <property type="evidence" value="ECO:0007669"/>
    <property type="project" value="UniProtKB-KW"/>
</dbReference>
<dbReference type="EMBL" id="JAUKUD010000005">
    <property type="protein sequence ID" value="KAK0744239.1"/>
    <property type="molecule type" value="Genomic_DNA"/>
</dbReference>
<evidence type="ECO:0000313" key="17">
    <source>
        <dbReference type="EMBL" id="KAK0744239.1"/>
    </source>
</evidence>
<dbReference type="GO" id="GO:0004181">
    <property type="term" value="F:metallocarboxypeptidase activity"/>
    <property type="evidence" value="ECO:0007669"/>
    <property type="project" value="InterPro"/>
</dbReference>
<dbReference type="InterPro" id="IPR057246">
    <property type="entry name" value="CARBOXYPEPT_ZN_1"/>
</dbReference>
<evidence type="ECO:0000256" key="6">
    <source>
        <dbReference type="ARBA" id="ARBA00022670"/>
    </source>
</evidence>
<evidence type="ECO:0000256" key="14">
    <source>
        <dbReference type="PROSITE-ProRule" id="PRU01379"/>
    </source>
</evidence>
<evidence type="ECO:0000256" key="9">
    <source>
        <dbReference type="ARBA" id="ARBA00022801"/>
    </source>
</evidence>
<dbReference type="Proteomes" id="UP001172155">
    <property type="component" value="Unassembled WGS sequence"/>
</dbReference>
<sequence length="422" mass="46392">MKTAAAALLFVQLALATAVPKLETKISYDGYKAFRIKTDHNTAAIESELSRLSVVPLNLDTDKHIDIAVAPQDVAAFEALKFTTDVMHEDLGADITKEAVFAPYEVTAQAIPSLTWFNSYHAYADHVKFFSDLSAAFPQNSEIFNVGTSSQGRNIFGIHLWGSGGKGSKPAVYFHGSVHAREWITGKVVEYLTYQLLTQYGNNTEIKTALDKYDFYIIPFVNPDGFVYTQTNNRLWRKNRQTRSGASCVGTDMNRNWPYKWEVAGGASTNPCDETYKGAAGGDTPEIKALMAFTETLTNGKGIKLFIDWHSYGHYILIPYGYNCAAKAPNHARQLSLAQGLSTRIAQSYGTRFTTGQACAALYATTGDSTDYLTDVAKAEFAWTIELRPGSSASNGFVLPAAQILPSSIEQWEGLKYLLANV</sequence>
<evidence type="ECO:0000256" key="11">
    <source>
        <dbReference type="ARBA" id="ARBA00023026"/>
    </source>
</evidence>
<comment type="function">
    <text evidence="2">Extracellular metalloprotease that contributes to pathogenicity.</text>
</comment>
<keyword evidence="13" id="KW-0865">Zymogen</keyword>
<dbReference type="CDD" id="cd03860">
    <property type="entry name" value="M14_CP_A-B_like"/>
    <property type="match status" value="1"/>
</dbReference>
<dbReference type="SUPFAM" id="SSF54897">
    <property type="entry name" value="Protease propeptides/inhibitors"/>
    <property type="match status" value="1"/>
</dbReference>
<dbReference type="InterPro" id="IPR000834">
    <property type="entry name" value="Peptidase_M14"/>
</dbReference>
<organism evidence="17 18">
    <name type="scientific">Schizothecium vesticola</name>
    <dbReference type="NCBI Taxonomy" id="314040"/>
    <lineage>
        <taxon>Eukaryota</taxon>
        <taxon>Fungi</taxon>
        <taxon>Dikarya</taxon>
        <taxon>Ascomycota</taxon>
        <taxon>Pezizomycotina</taxon>
        <taxon>Sordariomycetes</taxon>
        <taxon>Sordariomycetidae</taxon>
        <taxon>Sordariales</taxon>
        <taxon>Schizotheciaceae</taxon>
        <taxon>Schizothecium</taxon>
    </lineage>
</organism>
<evidence type="ECO:0000256" key="15">
    <source>
        <dbReference type="SAM" id="SignalP"/>
    </source>
</evidence>
<evidence type="ECO:0000256" key="5">
    <source>
        <dbReference type="ARBA" id="ARBA00022525"/>
    </source>
</evidence>
<dbReference type="PANTHER" id="PTHR11705:SF143">
    <property type="entry name" value="SLL0236 PROTEIN"/>
    <property type="match status" value="1"/>
</dbReference>
<keyword evidence="8 15" id="KW-0732">Signal</keyword>
<gene>
    <name evidence="17" type="ORF">B0T18DRAFT_392868</name>
</gene>
<accession>A0AA40K369</accession>
<keyword evidence="9" id="KW-0378">Hydrolase</keyword>
<evidence type="ECO:0000259" key="16">
    <source>
        <dbReference type="PROSITE" id="PS52035"/>
    </source>
</evidence>
<keyword evidence="7" id="KW-0479">Metal-binding</keyword>
<comment type="caution">
    <text evidence="17">The sequence shown here is derived from an EMBL/GenBank/DDBJ whole genome shotgun (WGS) entry which is preliminary data.</text>
</comment>
<keyword evidence="11" id="KW-0843">Virulence</keyword>
<reference evidence="17" key="1">
    <citation type="submission" date="2023-06" db="EMBL/GenBank/DDBJ databases">
        <title>Genome-scale phylogeny and comparative genomics of the fungal order Sordariales.</title>
        <authorList>
            <consortium name="Lawrence Berkeley National Laboratory"/>
            <person name="Hensen N."/>
            <person name="Bonometti L."/>
            <person name="Westerberg I."/>
            <person name="Brannstrom I.O."/>
            <person name="Guillou S."/>
            <person name="Cros-Aarteil S."/>
            <person name="Calhoun S."/>
            <person name="Haridas S."/>
            <person name="Kuo A."/>
            <person name="Mondo S."/>
            <person name="Pangilinan J."/>
            <person name="Riley R."/>
            <person name="LaButti K."/>
            <person name="Andreopoulos B."/>
            <person name="Lipzen A."/>
            <person name="Chen C."/>
            <person name="Yanf M."/>
            <person name="Daum C."/>
            <person name="Ng V."/>
            <person name="Clum A."/>
            <person name="Steindorff A."/>
            <person name="Ohm R."/>
            <person name="Martin F."/>
            <person name="Silar P."/>
            <person name="Natvig D."/>
            <person name="Lalanne C."/>
            <person name="Gautier V."/>
            <person name="Ament-velasquez S.L."/>
            <person name="Kruys A."/>
            <person name="Hutchinson M.I."/>
            <person name="Powell A.J."/>
            <person name="Barry K."/>
            <person name="Miller A.N."/>
            <person name="Grigoriev I.V."/>
            <person name="Debuchy R."/>
            <person name="Gladieux P."/>
            <person name="Thoren M.H."/>
            <person name="Johannesson H."/>
        </authorList>
    </citation>
    <scope>NUCLEOTIDE SEQUENCE</scope>
    <source>
        <strain evidence="17">SMH3187-1</strain>
    </source>
</reference>
<feature type="chain" id="PRO_5041450259" description="Peptidase M14 domain-containing protein" evidence="15">
    <location>
        <begin position="17"/>
        <end position="422"/>
    </location>
</feature>
<evidence type="ECO:0000256" key="2">
    <source>
        <dbReference type="ARBA" id="ARBA00003091"/>
    </source>
</evidence>
<dbReference type="Pfam" id="PF00246">
    <property type="entry name" value="Peptidase_M14"/>
    <property type="match status" value="1"/>
</dbReference>
<evidence type="ECO:0000256" key="12">
    <source>
        <dbReference type="ARBA" id="ARBA00023049"/>
    </source>
</evidence>
<protein>
    <recommendedName>
        <fullName evidence="16">Peptidase M14 domain-containing protein</fullName>
    </recommendedName>
</protein>
<dbReference type="GO" id="GO:0008270">
    <property type="term" value="F:zinc ion binding"/>
    <property type="evidence" value="ECO:0007669"/>
    <property type="project" value="InterPro"/>
</dbReference>
<feature type="active site" description="Proton donor/acceptor" evidence="14">
    <location>
        <position position="386"/>
    </location>
</feature>
<dbReference type="PRINTS" id="PR00765">
    <property type="entry name" value="CRBOXYPTASEA"/>
</dbReference>
<dbReference type="PANTHER" id="PTHR11705">
    <property type="entry name" value="PROTEASE FAMILY M14 CARBOXYPEPTIDASE A,B"/>
    <property type="match status" value="1"/>
</dbReference>
<keyword evidence="12" id="KW-0482">Metalloprotease</keyword>
<dbReference type="Gene3D" id="3.40.630.10">
    <property type="entry name" value="Zn peptidases"/>
    <property type="match status" value="1"/>
</dbReference>
<evidence type="ECO:0000256" key="13">
    <source>
        <dbReference type="ARBA" id="ARBA00023145"/>
    </source>
</evidence>
<keyword evidence="6" id="KW-0645">Protease</keyword>
<evidence type="ECO:0000256" key="8">
    <source>
        <dbReference type="ARBA" id="ARBA00022729"/>
    </source>
</evidence>
<dbReference type="GO" id="GO:0005576">
    <property type="term" value="C:extracellular region"/>
    <property type="evidence" value="ECO:0007669"/>
    <property type="project" value="UniProtKB-SubCell"/>
</dbReference>
<evidence type="ECO:0000256" key="4">
    <source>
        <dbReference type="ARBA" id="ARBA00005988"/>
    </source>
</evidence>
<comment type="cofactor">
    <cofactor evidence="1">
        <name>Zn(2+)</name>
        <dbReference type="ChEBI" id="CHEBI:29105"/>
    </cofactor>
</comment>
<comment type="similarity">
    <text evidence="4 14">Belongs to the peptidase M14 family.</text>
</comment>
<dbReference type="SUPFAM" id="SSF53187">
    <property type="entry name" value="Zn-dependent exopeptidases"/>
    <property type="match status" value="1"/>
</dbReference>
<feature type="signal peptide" evidence="15">
    <location>
        <begin position="1"/>
        <end position="16"/>
    </location>
</feature>
<evidence type="ECO:0000256" key="10">
    <source>
        <dbReference type="ARBA" id="ARBA00022833"/>
    </source>
</evidence>
<feature type="domain" description="Peptidase M14" evidence="16">
    <location>
        <begin position="119"/>
        <end position="422"/>
    </location>
</feature>
<dbReference type="FunFam" id="3.40.630.10:FF:000165">
    <property type="entry name" value="Glucan 1,4-alpha-glucosidase, putative"/>
    <property type="match status" value="1"/>
</dbReference>
<keyword evidence="18" id="KW-1185">Reference proteome</keyword>
<keyword evidence="5" id="KW-0964">Secreted</keyword>
<name>A0AA40K369_9PEZI</name>
<evidence type="ECO:0000313" key="18">
    <source>
        <dbReference type="Proteomes" id="UP001172155"/>
    </source>
</evidence>
<evidence type="ECO:0000256" key="1">
    <source>
        <dbReference type="ARBA" id="ARBA00001947"/>
    </source>
</evidence>
<dbReference type="AlphaFoldDB" id="A0AA40K369"/>